<evidence type="ECO:0000256" key="3">
    <source>
        <dbReference type="ARBA" id="ARBA00023128"/>
    </source>
</evidence>
<dbReference type="Proteomes" id="UP000803844">
    <property type="component" value="Unassembled WGS sequence"/>
</dbReference>
<evidence type="ECO:0000256" key="4">
    <source>
        <dbReference type="SAM" id="MobiDB-lite"/>
    </source>
</evidence>
<dbReference type="GeneID" id="63842467"/>
<evidence type="ECO:0000256" key="1">
    <source>
        <dbReference type="ARBA" id="ARBA00004173"/>
    </source>
</evidence>
<accession>A0A9P4Y1F1</accession>
<gene>
    <name evidence="5" type="ORF">M406DRAFT_70286</name>
</gene>
<keyword evidence="6" id="KW-1185">Reference proteome</keyword>
<evidence type="ECO:0000313" key="5">
    <source>
        <dbReference type="EMBL" id="KAF3765219.1"/>
    </source>
</evidence>
<reference evidence="5" key="1">
    <citation type="journal article" date="2020" name="Phytopathology">
        <title>Genome sequence of the chestnut blight fungus Cryphonectria parasitica EP155: A fundamental resource for an archetypical invasive plant pathogen.</title>
        <authorList>
            <person name="Crouch J.A."/>
            <person name="Dawe A."/>
            <person name="Aerts A."/>
            <person name="Barry K."/>
            <person name="Churchill A.C.L."/>
            <person name="Grimwood J."/>
            <person name="Hillman B."/>
            <person name="Milgroom M.G."/>
            <person name="Pangilinan J."/>
            <person name="Smith M."/>
            <person name="Salamov A."/>
            <person name="Schmutz J."/>
            <person name="Yadav J."/>
            <person name="Grigoriev I.V."/>
            <person name="Nuss D."/>
        </authorList>
    </citation>
    <scope>NUCLEOTIDE SEQUENCE</scope>
    <source>
        <strain evidence="5">EP155</strain>
    </source>
</reference>
<comment type="caution">
    <text evidence="5">The sequence shown here is derived from an EMBL/GenBank/DDBJ whole genome shotgun (WGS) entry which is preliminary data.</text>
</comment>
<feature type="compositionally biased region" description="Polar residues" evidence="4">
    <location>
        <begin position="610"/>
        <end position="622"/>
    </location>
</feature>
<organism evidence="5 6">
    <name type="scientific">Cryphonectria parasitica (strain ATCC 38755 / EP155)</name>
    <dbReference type="NCBI Taxonomy" id="660469"/>
    <lineage>
        <taxon>Eukaryota</taxon>
        <taxon>Fungi</taxon>
        <taxon>Dikarya</taxon>
        <taxon>Ascomycota</taxon>
        <taxon>Pezizomycotina</taxon>
        <taxon>Sordariomycetes</taxon>
        <taxon>Sordariomycetidae</taxon>
        <taxon>Diaporthales</taxon>
        <taxon>Cryphonectriaceae</taxon>
        <taxon>Cryphonectria-Endothia species complex</taxon>
        <taxon>Cryphonectria</taxon>
    </lineage>
</organism>
<name>A0A9P4Y1F1_CRYP1</name>
<sequence length="767" mass="86674">MAGTAALLLRQGWEGPGGLEWGCPSFVFSLDESSRDTTHSLSRYQLSLESLLVALRQNDPVRLYFCLLDLTRGATELDNDFCHAVKAIPGTTFSEILRIFDPVNVQKNVDSAPEICISYGASVQTPLGELVNKWGVKTLYVSIFNRLRLIQQARRSSQVRPLLNDYAVLLRCAGATSNIQAAKEIWFEVKRDGYQHWIDTQLYTEFIKVRYLTEALYANNNLARLRLRPLDLYRTSIWLPKATVKRLKALVSNTTSRQAHRFGQNQGELYWAEPLTRMLRRRFPLAKLERSAFRRGFLPADELLACAVLKANGRNGRTVASRVLLKDCWGINVVIDWDAGTVDVSGGADFPPGSAKAPTEALLDAVVHCFGNQGQVVVAVKLVDFLSTRYGLMVPDKVWSDLLDYARIQQTRPASTEWRLAGFPSRLIKTDTLLDIWNVCTQHPYNFKPGMKDYYTLTKILILETASKSRPLEAIRQIRPLYRDTVRQLREAWQELVLTTRQGVPNYAAYRRYRVLQSRKNYMWYCFHYTALQLLKKTKPGRVDDHNAVRIIPEVVRELGPFMPKTITYRIATGIVQLQNDHVSVQSVVTTQAVAEPRPISERPLPEVQGSDSAASQEGNEINQEEDPASEDEIEDQDDDMCGHATKDFVGAVASGESVVSAGDSPPSSTGVANFRFPPDWPLATQVIERPAFMYRPPLMAPPGQVSLTWLRDENKIFTGFHDDQRKKHYAAHRVLRTTVRAAAVPVDLGAEATQKTQVRHLVWMQR</sequence>
<dbReference type="EMBL" id="MU032348">
    <property type="protein sequence ID" value="KAF3765219.1"/>
    <property type="molecule type" value="Genomic_DNA"/>
</dbReference>
<keyword evidence="3" id="KW-0496">Mitochondrion</keyword>
<feature type="region of interest" description="Disordered" evidence="4">
    <location>
        <begin position="596"/>
        <end position="643"/>
    </location>
</feature>
<feature type="compositionally biased region" description="Acidic residues" evidence="4">
    <location>
        <begin position="623"/>
        <end position="640"/>
    </location>
</feature>
<proteinExistence type="predicted"/>
<dbReference type="GO" id="GO:0005739">
    <property type="term" value="C:mitochondrion"/>
    <property type="evidence" value="ECO:0007669"/>
    <property type="project" value="UniProtKB-SubCell"/>
</dbReference>
<evidence type="ECO:0000313" key="6">
    <source>
        <dbReference type="Proteomes" id="UP000803844"/>
    </source>
</evidence>
<dbReference type="Pfam" id="PF12921">
    <property type="entry name" value="ATP13"/>
    <property type="match status" value="1"/>
</dbReference>
<dbReference type="OrthoDB" id="185373at2759"/>
<dbReference type="InterPro" id="IPR024319">
    <property type="entry name" value="ATPase_expression_mit"/>
</dbReference>
<evidence type="ECO:0000256" key="2">
    <source>
        <dbReference type="ARBA" id="ARBA00022946"/>
    </source>
</evidence>
<dbReference type="RefSeq" id="XP_040776180.1">
    <property type="nucleotide sequence ID" value="XM_040925338.1"/>
</dbReference>
<keyword evidence="2" id="KW-0809">Transit peptide</keyword>
<comment type="subcellular location">
    <subcellularLocation>
        <location evidence="1">Mitochondrion</location>
    </subcellularLocation>
</comment>
<dbReference type="AlphaFoldDB" id="A0A9P4Y1F1"/>
<protein>
    <submittedName>
        <fullName evidence="5">Uncharacterized protein</fullName>
    </submittedName>
</protein>